<dbReference type="Pfam" id="PF07508">
    <property type="entry name" value="Recombinase"/>
    <property type="match status" value="1"/>
</dbReference>
<keyword evidence="2" id="KW-0233">DNA recombination</keyword>
<dbReference type="PATRIC" id="fig|1423722.3.peg.1081"/>
<dbReference type="InterPro" id="IPR050639">
    <property type="entry name" value="SSR_resolvase"/>
</dbReference>
<dbReference type="PROSITE" id="PS51737">
    <property type="entry name" value="RECOMBINASE_DNA_BIND"/>
    <property type="match status" value="1"/>
</dbReference>
<accession>A0A0R1H205</accession>
<dbReference type="EMBL" id="AZCV01000003">
    <property type="protein sequence ID" value="KRK37729.1"/>
    <property type="molecule type" value="Genomic_DNA"/>
</dbReference>
<dbReference type="Proteomes" id="UP000050909">
    <property type="component" value="Unassembled WGS sequence"/>
</dbReference>
<dbReference type="InterPro" id="IPR038109">
    <property type="entry name" value="DNA_bind_recomb_sf"/>
</dbReference>
<keyword evidence="5" id="KW-1185">Reference proteome</keyword>
<feature type="domain" description="Recombinase" evidence="3">
    <location>
        <begin position="6"/>
        <end position="132"/>
    </location>
</feature>
<dbReference type="Gene3D" id="3.90.1750.20">
    <property type="entry name" value="Putative Large Serine Recombinase, Chain B, Domain 2"/>
    <property type="match status" value="1"/>
</dbReference>
<keyword evidence="1" id="KW-0238">DNA-binding</keyword>
<evidence type="ECO:0000256" key="2">
    <source>
        <dbReference type="ARBA" id="ARBA00023172"/>
    </source>
</evidence>
<dbReference type="GO" id="GO:0000150">
    <property type="term" value="F:DNA strand exchange activity"/>
    <property type="evidence" value="ECO:0007669"/>
    <property type="project" value="InterPro"/>
</dbReference>
<evidence type="ECO:0000259" key="3">
    <source>
        <dbReference type="PROSITE" id="PS51737"/>
    </source>
</evidence>
<evidence type="ECO:0000313" key="4">
    <source>
        <dbReference type="EMBL" id="KRK37729.1"/>
    </source>
</evidence>
<dbReference type="RefSeq" id="WP_236693783.1">
    <property type="nucleotide sequence ID" value="NZ_AZCV01000003.1"/>
</dbReference>
<dbReference type="InterPro" id="IPR025827">
    <property type="entry name" value="Zn_ribbon_recom_dom"/>
</dbReference>
<dbReference type="InterPro" id="IPR011109">
    <property type="entry name" value="DNA_bind_recombinase_dom"/>
</dbReference>
<dbReference type="GO" id="GO:0003677">
    <property type="term" value="F:DNA binding"/>
    <property type="evidence" value="ECO:0007669"/>
    <property type="project" value="UniProtKB-KW"/>
</dbReference>
<comment type="caution">
    <text evidence="4">The sequence shown here is derived from an EMBL/GenBank/DDBJ whole genome shotgun (WGS) entry which is preliminary data.</text>
</comment>
<dbReference type="Pfam" id="PF13408">
    <property type="entry name" value="Zn_ribbon_recom"/>
    <property type="match status" value="1"/>
</dbReference>
<dbReference type="PANTHER" id="PTHR30461">
    <property type="entry name" value="DNA-INVERTASE FROM LAMBDOID PROPHAGE"/>
    <property type="match status" value="1"/>
</dbReference>
<sequence length="207" mass="23460">MPFSSVLGFKRGLNGEFLVDVKEAKVIKAMFAMAVIGMTTAEIKKKLNDLGITTAYGNKWETTSTIKDMFTNEKYIGDALLQKTFTADFLTKQKKKNEGELPQYYVEDHHEAIVSKEVFDHVGKKLQSQTIRRASVPLSGKIFCGVCGERFGPRPWHAYKGSPHKETVWQCKKRTACGVPHIYDEQLGLLLDEVVRQVFKERVDLAE</sequence>
<name>A0A0R1H205_9LACO</name>
<evidence type="ECO:0000313" key="5">
    <source>
        <dbReference type="Proteomes" id="UP000050909"/>
    </source>
</evidence>
<evidence type="ECO:0000256" key="1">
    <source>
        <dbReference type="ARBA" id="ARBA00023125"/>
    </source>
</evidence>
<dbReference type="AlphaFoldDB" id="A0A0R1H205"/>
<organism evidence="4 5">
    <name type="scientific">Amylolactobacillus amylotrophicus DSM 20534</name>
    <dbReference type="NCBI Taxonomy" id="1423722"/>
    <lineage>
        <taxon>Bacteria</taxon>
        <taxon>Bacillati</taxon>
        <taxon>Bacillota</taxon>
        <taxon>Bacilli</taxon>
        <taxon>Lactobacillales</taxon>
        <taxon>Lactobacillaceae</taxon>
        <taxon>Amylolactobacillus</taxon>
    </lineage>
</organism>
<reference evidence="4 5" key="1">
    <citation type="journal article" date="2015" name="Genome Announc.">
        <title>Expanding the biotechnology potential of lactobacilli through comparative genomics of 213 strains and associated genera.</title>
        <authorList>
            <person name="Sun Z."/>
            <person name="Harris H.M."/>
            <person name="McCann A."/>
            <person name="Guo C."/>
            <person name="Argimon S."/>
            <person name="Zhang W."/>
            <person name="Yang X."/>
            <person name="Jeffery I.B."/>
            <person name="Cooney J.C."/>
            <person name="Kagawa T.F."/>
            <person name="Liu W."/>
            <person name="Song Y."/>
            <person name="Salvetti E."/>
            <person name="Wrobel A."/>
            <person name="Rasinkangas P."/>
            <person name="Parkhill J."/>
            <person name="Rea M.C."/>
            <person name="O'Sullivan O."/>
            <person name="Ritari J."/>
            <person name="Douillard F.P."/>
            <person name="Paul Ross R."/>
            <person name="Yang R."/>
            <person name="Briner A.E."/>
            <person name="Felis G.E."/>
            <person name="de Vos W.M."/>
            <person name="Barrangou R."/>
            <person name="Klaenhammer T.R."/>
            <person name="Caufield P.W."/>
            <person name="Cui Y."/>
            <person name="Zhang H."/>
            <person name="O'Toole P.W."/>
        </authorList>
    </citation>
    <scope>NUCLEOTIDE SEQUENCE [LARGE SCALE GENOMIC DNA]</scope>
    <source>
        <strain evidence="4 5">DSM 20534</strain>
    </source>
</reference>
<protein>
    <submittedName>
        <fullName evidence="4">Resolvase, N-terminal domain protein</fullName>
    </submittedName>
</protein>
<proteinExistence type="predicted"/>
<dbReference type="PANTHER" id="PTHR30461:SF2">
    <property type="entry name" value="SERINE RECOMBINASE PINE-RELATED"/>
    <property type="match status" value="1"/>
</dbReference>
<gene>
    <name evidence="4" type="ORF">FC62_GL001059</name>
</gene>